<feature type="repeat" description="WD" evidence="3">
    <location>
        <begin position="113"/>
        <end position="152"/>
    </location>
</feature>
<gene>
    <name evidence="5" type="ORF">Baya_15584</name>
</gene>
<feature type="repeat" description="WD" evidence="3">
    <location>
        <begin position="273"/>
        <end position="312"/>
    </location>
</feature>
<dbReference type="PRINTS" id="PR00320">
    <property type="entry name" value="GPROTEINBRPT"/>
</dbReference>
<dbReference type="InterPro" id="IPR020472">
    <property type="entry name" value="WD40_PAC1"/>
</dbReference>
<dbReference type="SUPFAM" id="SSF50978">
    <property type="entry name" value="WD40 repeat-like"/>
    <property type="match status" value="1"/>
</dbReference>
<feature type="repeat" description="WD" evidence="3">
    <location>
        <begin position="193"/>
        <end position="232"/>
    </location>
</feature>
<proteinExistence type="predicted"/>
<reference evidence="5 6" key="1">
    <citation type="journal article" date="2019" name="Genome Biol. Evol.">
        <title>Whole-Genome Sequencing of the Giant Devil Catfish, Bagarius yarrelli.</title>
        <authorList>
            <person name="Jiang W."/>
            <person name="Lv Y."/>
            <person name="Cheng L."/>
            <person name="Yang K."/>
            <person name="Chao B."/>
            <person name="Wang X."/>
            <person name="Li Y."/>
            <person name="Pan X."/>
            <person name="You X."/>
            <person name="Zhang Y."/>
            <person name="Yang J."/>
            <person name="Li J."/>
            <person name="Zhang X."/>
            <person name="Liu S."/>
            <person name="Sun C."/>
            <person name="Yang J."/>
            <person name="Shi Q."/>
        </authorList>
    </citation>
    <scope>NUCLEOTIDE SEQUENCE [LARGE SCALE GENOMIC DNA]</scope>
    <source>
        <strain evidence="5">JWS20170419001</strain>
        <tissue evidence="5">Muscle</tissue>
    </source>
</reference>
<dbReference type="Pfam" id="PF00400">
    <property type="entry name" value="WD40"/>
    <property type="match status" value="6"/>
</dbReference>
<dbReference type="SMART" id="SM00320">
    <property type="entry name" value="WD40"/>
    <property type="match status" value="6"/>
</dbReference>
<dbReference type="OrthoDB" id="190105at2759"/>
<evidence type="ECO:0000256" key="4">
    <source>
        <dbReference type="SAM" id="MobiDB-lite"/>
    </source>
</evidence>
<sequence>MKRKLDHGPEVRSFPSGKKPCPSPTGLVPYPSTPTTFGDLRAANGQGQQRRRITSIQPPTGLQEWLRTFQVLKGHDDHVITCLQFCGNRIVSGSDDNTLKVWSAVTGKCLRTLVGHTGGVWSSQMRDNIIISGSTDRTLKVWNAETGECIHTLYGHTSTVRCMHLHEKRVVSGSRDATLRVWDIDSGQCLHVLMGHVAAVRCVQYDGRRVVSGAYDFMVKVWDPETETCLHTLQGHTNRVYSLQFDGIHVVSGSLDTSIRVWDVETGNCIHTLTGHQSLTSGMELKDNILVSGNADSTVKIWDIKTGQCLQTLQVQQELCNYEFRRRHGEAVGLAFWRFYPEPGESGERRQRRRRVEDQSLQRQAGVCCGQQERHRGDQTARARFRRRTQVNWTRSERRGRAAGQRRGGGVYGIDPPCAAPPLDPPLLTVPAMNRLFSDRCCCDLFFGKGGGVVLLQIRVRGIIHSRKMKQKVRLLAQLQDWTHHIEASPPPSFKGAGQG</sequence>
<dbReference type="EMBL" id="VCAZ01000226">
    <property type="protein sequence ID" value="TTK16475.1"/>
    <property type="molecule type" value="Genomic_DNA"/>
</dbReference>
<dbReference type="CDD" id="cd00200">
    <property type="entry name" value="WD40"/>
    <property type="match status" value="1"/>
</dbReference>
<feature type="repeat" description="WD" evidence="3">
    <location>
        <begin position="233"/>
        <end position="272"/>
    </location>
</feature>
<feature type="repeat" description="WD" evidence="3">
    <location>
        <begin position="153"/>
        <end position="192"/>
    </location>
</feature>
<dbReference type="InterPro" id="IPR036322">
    <property type="entry name" value="WD40_repeat_dom_sf"/>
</dbReference>
<dbReference type="InterPro" id="IPR019775">
    <property type="entry name" value="WD40_repeat_CS"/>
</dbReference>
<dbReference type="PANTHER" id="PTHR19849:SF1">
    <property type="entry name" value="F-BOX_WD REPEAT-CONTAINING PROTEIN 7"/>
    <property type="match status" value="1"/>
</dbReference>
<evidence type="ECO:0000313" key="5">
    <source>
        <dbReference type="EMBL" id="TTK16475.1"/>
    </source>
</evidence>
<dbReference type="PROSITE" id="PS50082">
    <property type="entry name" value="WD_REPEATS_2"/>
    <property type="match status" value="6"/>
</dbReference>
<evidence type="ECO:0000313" key="6">
    <source>
        <dbReference type="Proteomes" id="UP000319801"/>
    </source>
</evidence>
<dbReference type="PANTHER" id="PTHR19849">
    <property type="entry name" value="PHOSPHOLIPASE A-2-ACTIVATING PROTEIN"/>
    <property type="match status" value="1"/>
</dbReference>
<feature type="repeat" description="WD" evidence="3">
    <location>
        <begin position="87"/>
        <end position="112"/>
    </location>
</feature>
<dbReference type="InterPro" id="IPR001680">
    <property type="entry name" value="WD40_rpt"/>
</dbReference>
<protein>
    <submittedName>
        <fullName evidence="5">F-box/WD repeat-containing protein 7</fullName>
    </submittedName>
</protein>
<name>A0A556VC48_BAGYA</name>
<dbReference type="GO" id="GO:0043130">
    <property type="term" value="F:ubiquitin binding"/>
    <property type="evidence" value="ECO:0007669"/>
    <property type="project" value="TreeGrafter"/>
</dbReference>
<dbReference type="Proteomes" id="UP000319801">
    <property type="component" value="Unassembled WGS sequence"/>
</dbReference>
<organism evidence="5 6">
    <name type="scientific">Bagarius yarrelli</name>
    <name type="common">Goonch</name>
    <name type="synonym">Bagrus yarrelli</name>
    <dbReference type="NCBI Taxonomy" id="175774"/>
    <lineage>
        <taxon>Eukaryota</taxon>
        <taxon>Metazoa</taxon>
        <taxon>Chordata</taxon>
        <taxon>Craniata</taxon>
        <taxon>Vertebrata</taxon>
        <taxon>Euteleostomi</taxon>
        <taxon>Actinopterygii</taxon>
        <taxon>Neopterygii</taxon>
        <taxon>Teleostei</taxon>
        <taxon>Ostariophysi</taxon>
        <taxon>Siluriformes</taxon>
        <taxon>Sisoridae</taxon>
        <taxon>Sisorinae</taxon>
        <taxon>Bagarius</taxon>
    </lineage>
</organism>
<dbReference type="AlphaFoldDB" id="A0A556VC48"/>
<dbReference type="Gene3D" id="2.130.10.10">
    <property type="entry name" value="YVTN repeat-like/Quinoprotein amine dehydrogenase"/>
    <property type="match status" value="1"/>
</dbReference>
<evidence type="ECO:0000256" key="2">
    <source>
        <dbReference type="ARBA" id="ARBA00022737"/>
    </source>
</evidence>
<evidence type="ECO:0000256" key="1">
    <source>
        <dbReference type="ARBA" id="ARBA00022574"/>
    </source>
</evidence>
<dbReference type="PROSITE" id="PS00678">
    <property type="entry name" value="WD_REPEATS_1"/>
    <property type="match status" value="4"/>
</dbReference>
<feature type="region of interest" description="Disordered" evidence="4">
    <location>
        <begin position="1"/>
        <end position="27"/>
    </location>
</feature>
<keyword evidence="6" id="KW-1185">Reference proteome</keyword>
<evidence type="ECO:0000256" key="3">
    <source>
        <dbReference type="PROSITE-ProRule" id="PRU00221"/>
    </source>
</evidence>
<keyword evidence="2" id="KW-0677">Repeat</keyword>
<comment type="caution">
    <text evidence="5">The sequence shown here is derived from an EMBL/GenBank/DDBJ whole genome shotgun (WGS) entry which is preliminary data.</text>
</comment>
<dbReference type="InterPro" id="IPR015943">
    <property type="entry name" value="WD40/YVTN_repeat-like_dom_sf"/>
</dbReference>
<feature type="compositionally biased region" description="Basic and acidic residues" evidence="4">
    <location>
        <begin position="1"/>
        <end position="10"/>
    </location>
</feature>
<dbReference type="GO" id="GO:0010992">
    <property type="term" value="P:ubiquitin recycling"/>
    <property type="evidence" value="ECO:0007669"/>
    <property type="project" value="TreeGrafter"/>
</dbReference>
<dbReference type="PROSITE" id="PS50294">
    <property type="entry name" value="WD_REPEATS_REGION"/>
    <property type="match status" value="5"/>
</dbReference>
<dbReference type="GO" id="GO:0005737">
    <property type="term" value="C:cytoplasm"/>
    <property type="evidence" value="ECO:0007669"/>
    <property type="project" value="TreeGrafter"/>
</dbReference>
<dbReference type="GO" id="GO:0005634">
    <property type="term" value="C:nucleus"/>
    <property type="evidence" value="ECO:0007669"/>
    <property type="project" value="TreeGrafter"/>
</dbReference>
<keyword evidence="1 3" id="KW-0853">WD repeat</keyword>
<dbReference type="GO" id="GO:0043161">
    <property type="term" value="P:proteasome-mediated ubiquitin-dependent protein catabolic process"/>
    <property type="evidence" value="ECO:0007669"/>
    <property type="project" value="TreeGrafter"/>
</dbReference>
<accession>A0A556VC48</accession>